<feature type="transmembrane region" description="Helical" evidence="3">
    <location>
        <begin position="150"/>
        <end position="169"/>
    </location>
</feature>
<sequence>MKIRSYLLKIRKIKFIQDVLIGGMTVTIVFSILFLIALQLETVFYFSPRRKLAMIYTILGVTGFILFFTTVTWLSARIDRVKRYQIKELANRIGDAVFPEKPDTILNANQLDEGRYDNQSQELAESYISSIKAKLKVLDFEKLIFDPKIIMLKMGVLSVWIIVILLFSFRYQKTADAFYRWGHPNLEFPAPKPFSLISLSRDIHILGGEPANVKIHSSGAKPDSVHLRLVPSQAATQERDSLSLQFSSSRSTSGFYLFNLPELFQDYVYEAYVPATHFWEAWMEVVSNPDTIFVTDRPVFESFQITVVPPDYSKLPAETQEGNIAVVQGLKGSDIQVNLSSNRTLKSAYFHINNQQRPLLTMNKKATGNFKFMEEGEFTINLVDTRGITNRDPVPYALEIIPDHKPSMMIVKPAPITELGSNMSVPFHLEIEDDYGFSDLQVAYEVRRPAFLEADPYVAMFTITELNADTIIQSIKTNWDLLDMMLMPEDEVHFHFELSDNDVISGPNKTISSTFVARVPSLADLYESAEENESQFVEDLADNMDEFQELGDHIEALNLEALKATDLKWEQQQEMKDVLEKAAEELQNLEKMAEALNSIVQEGEKHDLFSPALMDKFKELSELIQNILPEEMMNSMDELQKALNEMDMKSIQQSLSDLADNMEQIEQDLDRYLEIFRRLQAEQKMDELETRMQQLMEQQNALDQEMNRLQNEDASTLARLAQEEKRNMEELNAVEDLIEEAAEMIEPFSEKTAEDLTEFSQDPILETTEELLGKTMKNLAKQNRAQAQKTSEQSLNNMQTIMQEITDLKQQFQQETVSEMVEKFQETIRDLLYLSSQEEQLKTNVKTTSRNSPRLRDFAVQQQVLQDQLKSIMSQMMDLSKQTFAITPDIGQAMGKANAGMEEAKRNLTERQVSQAGQKQDRAMEGLNEAAMEMFNSIQQMESSGSSSGYEQFLQMMQQMAGQQQGLNQQGMQLALGQMAAAAQQQMMQQMLQKQQGIRKSLDQLMKEMKQSGTHGQGDFSGMRADMDKVIKDLQKNRFTPKTHQRQQRILSRMLDSQTSMTQRGFKEQRRSTTPDPAIVFEGPGGLPADMGQRQNLALQALNKAINAGYSREHQNMIKRYFNSLSQIQVEIRPTEADTVE</sequence>
<keyword evidence="3" id="KW-0472">Membrane</keyword>
<evidence type="ECO:0000313" key="4">
    <source>
        <dbReference type="EMBL" id="SUZ75673.1"/>
    </source>
</evidence>
<keyword evidence="3" id="KW-1133">Transmembrane helix</keyword>
<reference evidence="4" key="1">
    <citation type="submission" date="2018-05" db="EMBL/GenBank/DDBJ databases">
        <authorList>
            <person name="Lanie J.A."/>
            <person name="Ng W.-L."/>
            <person name="Kazmierczak K.M."/>
            <person name="Andrzejewski T.M."/>
            <person name="Davidsen T.M."/>
            <person name="Wayne K.J."/>
            <person name="Tettelin H."/>
            <person name="Glass J.I."/>
            <person name="Rusch D."/>
            <person name="Podicherti R."/>
            <person name="Tsui H.-C.T."/>
            <person name="Winkler M.E."/>
        </authorList>
    </citation>
    <scope>NUCLEOTIDE SEQUENCE</scope>
</reference>
<dbReference type="EMBL" id="UINC01001254">
    <property type="protein sequence ID" value="SUZ75673.1"/>
    <property type="molecule type" value="Genomic_DNA"/>
</dbReference>
<feature type="transmembrane region" description="Helical" evidence="3">
    <location>
        <begin position="20"/>
        <end position="40"/>
    </location>
</feature>
<feature type="region of interest" description="Disordered" evidence="2">
    <location>
        <begin position="1057"/>
        <end position="1078"/>
    </location>
</feature>
<protein>
    <recommendedName>
        <fullName evidence="5">DUF4175 domain-containing protein</fullName>
    </recommendedName>
</protein>
<proteinExistence type="predicted"/>
<keyword evidence="1" id="KW-0175">Coiled coil</keyword>
<organism evidence="4">
    <name type="scientific">marine metagenome</name>
    <dbReference type="NCBI Taxonomy" id="408172"/>
    <lineage>
        <taxon>unclassified sequences</taxon>
        <taxon>metagenomes</taxon>
        <taxon>ecological metagenomes</taxon>
    </lineage>
</organism>
<evidence type="ECO:0000256" key="2">
    <source>
        <dbReference type="SAM" id="MobiDB-lite"/>
    </source>
</evidence>
<dbReference type="AlphaFoldDB" id="A0A381QDC8"/>
<feature type="transmembrane region" description="Helical" evidence="3">
    <location>
        <begin position="52"/>
        <end position="74"/>
    </location>
</feature>
<evidence type="ECO:0008006" key="5">
    <source>
        <dbReference type="Google" id="ProtNLM"/>
    </source>
</evidence>
<name>A0A381QDC8_9ZZZZ</name>
<accession>A0A381QDC8</accession>
<evidence type="ECO:0000256" key="3">
    <source>
        <dbReference type="SAM" id="Phobius"/>
    </source>
</evidence>
<keyword evidence="3" id="KW-0812">Transmembrane</keyword>
<evidence type="ECO:0000256" key="1">
    <source>
        <dbReference type="SAM" id="Coils"/>
    </source>
</evidence>
<feature type="coiled-coil region" evidence="1">
    <location>
        <begin position="569"/>
        <end position="606"/>
    </location>
</feature>
<gene>
    <name evidence="4" type="ORF">METZ01_LOCUS28527</name>
</gene>
<feature type="coiled-coil region" evidence="1">
    <location>
        <begin position="648"/>
        <end position="741"/>
    </location>
</feature>